<dbReference type="OrthoDB" id="5952475at2759"/>
<dbReference type="PANTHER" id="PTHR13504:SF38">
    <property type="entry name" value="FIDO DOMAIN-CONTAINING PROTEIN"/>
    <property type="match status" value="1"/>
</dbReference>
<dbReference type="PROSITE" id="PS51459">
    <property type="entry name" value="FIDO"/>
    <property type="match status" value="1"/>
</dbReference>
<dbReference type="InterPro" id="IPR003812">
    <property type="entry name" value="Fido"/>
</dbReference>
<organism evidence="2 3">
    <name type="scientific">Desmophyllum pertusum</name>
    <dbReference type="NCBI Taxonomy" id="174260"/>
    <lineage>
        <taxon>Eukaryota</taxon>
        <taxon>Metazoa</taxon>
        <taxon>Cnidaria</taxon>
        <taxon>Anthozoa</taxon>
        <taxon>Hexacorallia</taxon>
        <taxon>Scleractinia</taxon>
        <taxon>Caryophylliina</taxon>
        <taxon>Caryophylliidae</taxon>
        <taxon>Desmophyllum</taxon>
    </lineage>
</organism>
<keyword evidence="3" id="KW-1185">Reference proteome</keyword>
<dbReference type="Pfam" id="PF02661">
    <property type="entry name" value="Fic"/>
    <property type="match status" value="1"/>
</dbReference>
<dbReference type="PANTHER" id="PTHR13504">
    <property type="entry name" value="FIDO DOMAIN-CONTAINING PROTEIN DDB_G0283145"/>
    <property type="match status" value="1"/>
</dbReference>
<evidence type="ECO:0000313" key="3">
    <source>
        <dbReference type="Proteomes" id="UP001163046"/>
    </source>
</evidence>
<proteinExistence type="predicted"/>
<evidence type="ECO:0000259" key="1">
    <source>
        <dbReference type="PROSITE" id="PS51459"/>
    </source>
</evidence>
<evidence type="ECO:0000313" key="2">
    <source>
        <dbReference type="EMBL" id="KAJ7340320.1"/>
    </source>
</evidence>
<dbReference type="InterPro" id="IPR040198">
    <property type="entry name" value="Fido_containing"/>
</dbReference>
<dbReference type="InterPro" id="IPR036597">
    <property type="entry name" value="Fido-like_dom_sf"/>
</dbReference>
<dbReference type="Gene3D" id="1.10.3290.10">
    <property type="entry name" value="Fido-like domain"/>
    <property type="match status" value="1"/>
</dbReference>
<dbReference type="AlphaFoldDB" id="A0A9W9YGN1"/>
<gene>
    <name evidence="2" type="ORF">OS493_003056</name>
</gene>
<accession>A0A9W9YGN1</accession>
<dbReference type="EMBL" id="MU827778">
    <property type="protein sequence ID" value="KAJ7340320.1"/>
    <property type="molecule type" value="Genomic_DNA"/>
</dbReference>
<sequence length="320" mass="38226">MAAAADLEERKRKLAVYLPFEALETPKWRKKQEVTVAEMITEIMRYNKQWEEVKNTYDEELVEKVRKEFLVQFIFHVNMEEESGFSTFEETENFLTYFYARAGNLQRSLSIKEHESINVRNAYQYLLDKIKTEEQASDYGLIEEGLLQETHRKLMANIVYPIGKTKPGKFSNEPRRNDFNGKRYYYRNPQNMENAVTELVEKYNNYFYLCTKDGLKDFDDFYYLFKTCAWLLFELLDLHPFSDGNGRLCRIFCSYMLSKLNPFPTPVYNVWTDSKKSDYQQALVDARESDTRHPRALTTMIIECNYHGWRKFFEALDEKK</sequence>
<feature type="domain" description="Fido" evidence="1">
    <location>
        <begin position="142"/>
        <end position="303"/>
    </location>
</feature>
<name>A0A9W9YGN1_9CNID</name>
<comment type="caution">
    <text evidence="2">The sequence shown here is derived from an EMBL/GenBank/DDBJ whole genome shotgun (WGS) entry which is preliminary data.</text>
</comment>
<dbReference type="Proteomes" id="UP001163046">
    <property type="component" value="Unassembled WGS sequence"/>
</dbReference>
<reference evidence="2" key="1">
    <citation type="submission" date="2023-01" db="EMBL/GenBank/DDBJ databases">
        <title>Genome assembly of the deep-sea coral Lophelia pertusa.</title>
        <authorList>
            <person name="Herrera S."/>
            <person name="Cordes E."/>
        </authorList>
    </citation>
    <scope>NUCLEOTIDE SEQUENCE</scope>
    <source>
        <strain evidence="2">USNM1676648</strain>
        <tissue evidence="2">Polyp</tissue>
    </source>
</reference>
<dbReference type="SUPFAM" id="SSF140931">
    <property type="entry name" value="Fic-like"/>
    <property type="match status" value="1"/>
</dbReference>
<protein>
    <recommendedName>
        <fullName evidence="1">Fido domain-containing protein</fullName>
    </recommendedName>
</protein>